<feature type="transmembrane region" description="Helical" evidence="1">
    <location>
        <begin position="31"/>
        <end position="57"/>
    </location>
</feature>
<keyword evidence="1" id="KW-1133">Transmembrane helix</keyword>
<accession>A0ABQ0JNK6</accession>
<dbReference type="EMBL" id="BBMS01000091">
    <property type="protein sequence ID" value="GAL30325.1"/>
    <property type="molecule type" value="Genomic_DNA"/>
</dbReference>
<organism evidence="2 3">
    <name type="scientific">Vibrio variabilis</name>
    <dbReference type="NCBI Taxonomy" id="990271"/>
    <lineage>
        <taxon>Bacteria</taxon>
        <taxon>Pseudomonadati</taxon>
        <taxon>Pseudomonadota</taxon>
        <taxon>Gammaproteobacteria</taxon>
        <taxon>Vibrionales</taxon>
        <taxon>Vibrionaceae</taxon>
        <taxon>Vibrio</taxon>
    </lineage>
</organism>
<gene>
    <name evidence="2" type="ORF">JCM19239_2671</name>
</gene>
<keyword evidence="1" id="KW-0812">Transmembrane</keyword>
<proteinExistence type="predicted"/>
<protein>
    <submittedName>
        <fullName evidence="2">Uncharacterized protein</fullName>
    </submittedName>
</protein>
<name>A0ABQ0JNK6_9VIBR</name>
<reference evidence="3" key="1">
    <citation type="submission" date="2014-09" db="EMBL/GenBank/DDBJ databases">
        <title>Vibrio variabilis JCM 19239. (C206) whole genome shotgun sequence.</title>
        <authorList>
            <person name="Sawabe T."/>
            <person name="Meirelles P."/>
            <person name="Nakanishi M."/>
            <person name="Sayaka M."/>
            <person name="Hattori M."/>
            <person name="Ohkuma M."/>
        </authorList>
    </citation>
    <scope>NUCLEOTIDE SEQUENCE [LARGE SCALE GENOMIC DNA]</scope>
    <source>
        <strain evidence="3">JCM 19239</strain>
    </source>
</reference>
<sequence length="59" mass="6846">MSFLVVCSFELHLENTDDIDKAYVELSRLGFIALSILTFKVVFYFQIIPFLVLFLGLQQ</sequence>
<evidence type="ECO:0000256" key="1">
    <source>
        <dbReference type="SAM" id="Phobius"/>
    </source>
</evidence>
<comment type="caution">
    <text evidence="2">The sequence shown here is derived from an EMBL/GenBank/DDBJ whole genome shotgun (WGS) entry which is preliminary data.</text>
</comment>
<keyword evidence="3" id="KW-1185">Reference proteome</keyword>
<keyword evidence="1" id="KW-0472">Membrane</keyword>
<dbReference type="Proteomes" id="UP000029223">
    <property type="component" value="Unassembled WGS sequence"/>
</dbReference>
<evidence type="ECO:0000313" key="3">
    <source>
        <dbReference type="Proteomes" id="UP000029223"/>
    </source>
</evidence>
<evidence type="ECO:0000313" key="2">
    <source>
        <dbReference type="EMBL" id="GAL30325.1"/>
    </source>
</evidence>